<accession>A0A1E5QJM4</accession>
<gene>
    <name evidence="1" type="ORF">BH720_12185</name>
</gene>
<dbReference type="SMR" id="A0A1E5QJM4"/>
<protein>
    <submittedName>
        <fullName evidence="1">Uncharacterized protein</fullName>
    </submittedName>
</protein>
<dbReference type="AlphaFoldDB" id="A0A1E5QJM4"/>
<dbReference type="STRING" id="1781255.BH720_12185"/>
<reference evidence="1" key="1">
    <citation type="submission" date="2016-09" db="EMBL/GenBank/DDBJ databases">
        <title>Draft genome of thermotolerant cyanobacterium Desertifilum sp. strain IPPAS B-1220.</title>
        <authorList>
            <person name="Sinetova M.A."/>
            <person name="Bolakhan K."/>
            <person name="Zayadan B.K."/>
            <person name="Mironov K.S."/>
            <person name="Ustinova V."/>
            <person name="Kupriyanova E.V."/>
            <person name="Sidorov R.A."/>
            <person name="Skrypnik A.N."/>
            <person name="Gogoleva N.E."/>
            <person name="Gogolev Y.V."/>
            <person name="Los D.A."/>
        </authorList>
    </citation>
    <scope>NUCLEOTIDE SEQUENCE [LARGE SCALE GENOMIC DNA]</scope>
    <source>
        <strain evidence="1">IPPAS B-1220</strain>
    </source>
</reference>
<comment type="caution">
    <text evidence="1">The sequence shown here is derived from an EMBL/GenBank/DDBJ whole genome shotgun (WGS) entry which is preliminary data.</text>
</comment>
<dbReference type="EMBL" id="MJGC01000059">
    <property type="protein sequence ID" value="OEJ74860.1"/>
    <property type="molecule type" value="Genomic_DNA"/>
</dbReference>
<sequence>MARLLPVKSSTALHAIAFTVAVALIAGQHKSKPIQFSQTGPQQPTIVQVQIESEVPVALRPSTSVTR</sequence>
<dbReference type="RefSeq" id="WP_069967484.1">
    <property type="nucleotide sequence ID" value="NZ_CM124774.1"/>
</dbReference>
<proteinExistence type="predicted"/>
<organism evidence="1">
    <name type="scientific">Desertifilum tharense IPPAS B-1220</name>
    <dbReference type="NCBI Taxonomy" id="1781255"/>
    <lineage>
        <taxon>Bacteria</taxon>
        <taxon>Bacillati</taxon>
        <taxon>Cyanobacteriota</taxon>
        <taxon>Cyanophyceae</taxon>
        <taxon>Desertifilales</taxon>
        <taxon>Desertifilaceae</taxon>
        <taxon>Desertifilum</taxon>
    </lineage>
</organism>
<name>A0A1E5QJM4_9CYAN</name>
<evidence type="ECO:0000313" key="1">
    <source>
        <dbReference type="EMBL" id="OEJ74860.1"/>
    </source>
</evidence>